<evidence type="ECO:0000256" key="1">
    <source>
        <dbReference type="SAM" id="MobiDB-lite"/>
    </source>
</evidence>
<keyword evidence="4" id="KW-1185">Reference proteome</keyword>
<name>A0ABY1I5G5_9HYPH</name>
<evidence type="ECO:0000313" key="4">
    <source>
        <dbReference type="Proteomes" id="UP000184290"/>
    </source>
</evidence>
<keyword evidence="2" id="KW-1133">Transmembrane helix</keyword>
<evidence type="ECO:0000256" key="2">
    <source>
        <dbReference type="SAM" id="Phobius"/>
    </source>
</evidence>
<keyword evidence="2" id="KW-0472">Membrane</keyword>
<proteinExistence type="predicted"/>
<evidence type="ECO:0000313" key="3">
    <source>
        <dbReference type="EMBL" id="SHI62916.1"/>
    </source>
</evidence>
<comment type="caution">
    <text evidence="3">The sequence shown here is derived from an EMBL/GenBank/DDBJ whole genome shotgun (WGS) entry which is preliminary data.</text>
</comment>
<feature type="transmembrane region" description="Helical" evidence="2">
    <location>
        <begin position="124"/>
        <end position="145"/>
    </location>
</feature>
<dbReference type="EMBL" id="FQZC01000001">
    <property type="protein sequence ID" value="SHI62916.1"/>
    <property type="molecule type" value="Genomic_DNA"/>
</dbReference>
<reference evidence="3 4" key="1">
    <citation type="submission" date="2016-11" db="EMBL/GenBank/DDBJ databases">
        <authorList>
            <person name="Varghese N."/>
            <person name="Submissions S."/>
        </authorList>
    </citation>
    <scope>NUCLEOTIDE SEQUENCE [LARGE SCALE GENOMIC DNA]</scope>
    <source>
        <strain evidence="3 4">DSM 21988</strain>
    </source>
</reference>
<feature type="region of interest" description="Disordered" evidence="1">
    <location>
        <begin position="1"/>
        <end position="21"/>
    </location>
</feature>
<organism evidence="3 4">
    <name type="scientific">Aureimonas altamirensis DSM 21988</name>
    <dbReference type="NCBI Taxonomy" id="1121026"/>
    <lineage>
        <taxon>Bacteria</taxon>
        <taxon>Pseudomonadati</taxon>
        <taxon>Pseudomonadota</taxon>
        <taxon>Alphaproteobacteria</taxon>
        <taxon>Hyphomicrobiales</taxon>
        <taxon>Aurantimonadaceae</taxon>
        <taxon>Aureimonas</taxon>
    </lineage>
</organism>
<gene>
    <name evidence="3" type="ORF">SAMN02745911_0700</name>
</gene>
<protein>
    <submittedName>
        <fullName evidence="3">Uncharacterized protein</fullName>
    </submittedName>
</protein>
<sequence>MHLSGPPKDAEPVGPALSAEPMSPELRSHVLQLVATARMLGKAEMICEIDADADPSVRIEFERRLHEARHDLEAAIMGRGESAPFTLPATIVPVMSLPTRQPESAPAAEKTAAYSDWDADRPRFGSMPAVITLLVALGLFAHWAYGGSFGASDTFQYYVARERCLAVSDAILDLRNGRPQRLQGDLPSLQREEADCASRNMYAATWK</sequence>
<keyword evidence="2" id="KW-0812">Transmembrane</keyword>
<dbReference type="Proteomes" id="UP000184290">
    <property type="component" value="Unassembled WGS sequence"/>
</dbReference>
<accession>A0ABY1I5G5</accession>